<comment type="similarity">
    <text evidence="2">Belongs to the nitroreductase family.</text>
</comment>
<gene>
    <name evidence="7" type="ORF">QQ91_012745</name>
</gene>
<comment type="caution">
    <text evidence="7">The sequence shown here is derived from an EMBL/GenBank/DDBJ whole genome shotgun (WGS) entry which is preliminary data.</text>
</comment>
<reference evidence="7" key="3">
    <citation type="submission" date="2020-02" db="EMBL/GenBank/DDBJ databases">
        <authorList>
            <person name="Sarangi A.N."/>
            <person name="Ghosh S."/>
            <person name="Mukherjee M."/>
            <person name="Tripathy S."/>
        </authorList>
    </citation>
    <scope>NUCLEOTIDE SEQUENCE</scope>
    <source>
        <strain evidence="7">BDU141951</strain>
    </source>
</reference>
<reference evidence="7" key="1">
    <citation type="submission" date="2014-11" db="EMBL/GenBank/DDBJ databases">
        <authorList>
            <person name="Malar M.C."/>
            <person name="Sen D."/>
            <person name="Tripathy S."/>
        </authorList>
    </citation>
    <scope>NUCLEOTIDE SEQUENCE</scope>
    <source>
        <strain evidence="7">BDU141951</strain>
    </source>
</reference>
<keyword evidence="5" id="KW-0560">Oxidoreductase</keyword>
<feature type="domain" description="Nitroreductase" evidence="6">
    <location>
        <begin position="11"/>
        <end position="185"/>
    </location>
</feature>
<dbReference type="EMBL" id="JTHE02000003">
    <property type="protein sequence ID" value="NEV67982.1"/>
    <property type="molecule type" value="Genomic_DNA"/>
</dbReference>
<dbReference type="PANTHER" id="PTHR43673:SF2">
    <property type="entry name" value="NITROREDUCTASE"/>
    <property type="match status" value="1"/>
</dbReference>
<protein>
    <submittedName>
        <fullName evidence="7">Nitroreductase</fullName>
    </submittedName>
</protein>
<comment type="cofactor">
    <cofactor evidence="1">
        <name>FMN</name>
        <dbReference type="ChEBI" id="CHEBI:58210"/>
    </cofactor>
</comment>
<dbReference type="GO" id="GO:0016491">
    <property type="term" value="F:oxidoreductase activity"/>
    <property type="evidence" value="ECO:0007669"/>
    <property type="project" value="UniProtKB-KW"/>
</dbReference>
<dbReference type="SUPFAM" id="SSF55469">
    <property type="entry name" value="FMN-dependent nitroreductase-like"/>
    <property type="match status" value="1"/>
</dbReference>
<evidence type="ECO:0000256" key="3">
    <source>
        <dbReference type="ARBA" id="ARBA00022630"/>
    </source>
</evidence>
<keyword evidence="3" id="KW-0285">Flavoprotein</keyword>
<evidence type="ECO:0000256" key="4">
    <source>
        <dbReference type="ARBA" id="ARBA00022643"/>
    </source>
</evidence>
<evidence type="ECO:0000256" key="5">
    <source>
        <dbReference type="ARBA" id="ARBA00023002"/>
    </source>
</evidence>
<name>A0A0C1YM32_9CYAN</name>
<organism evidence="7">
    <name type="scientific">Lyngbya confervoides BDU141951</name>
    <dbReference type="NCBI Taxonomy" id="1574623"/>
    <lineage>
        <taxon>Bacteria</taxon>
        <taxon>Bacillati</taxon>
        <taxon>Cyanobacteriota</taxon>
        <taxon>Cyanophyceae</taxon>
        <taxon>Oscillatoriophycideae</taxon>
        <taxon>Oscillatoriales</taxon>
        <taxon>Microcoleaceae</taxon>
        <taxon>Lyngbya</taxon>
    </lineage>
</organism>
<evidence type="ECO:0000259" key="6">
    <source>
        <dbReference type="Pfam" id="PF00881"/>
    </source>
</evidence>
<evidence type="ECO:0000256" key="2">
    <source>
        <dbReference type="ARBA" id="ARBA00007118"/>
    </source>
</evidence>
<dbReference type="Gene3D" id="3.40.109.10">
    <property type="entry name" value="NADH Oxidase"/>
    <property type="match status" value="1"/>
</dbReference>
<reference evidence="7" key="2">
    <citation type="journal article" date="2015" name="Genome Announc.">
        <title>Draft Genome Sequence of Filamentous Marine Cyanobacterium Lyngbya confervoides Strain BDU141951.</title>
        <authorList>
            <person name="Chandrababunaidu M.M."/>
            <person name="Sen D."/>
            <person name="Tripathy S."/>
        </authorList>
    </citation>
    <scope>NUCLEOTIDE SEQUENCE</scope>
    <source>
        <strain evidence="7">BDU141951</strain>
    </source>
</reference>
<sequence>MSSPLDTFTAITTRRSIKSFKDEAIPPEMLQRLVELTVAAPSSYNLQDWRIVLVQSAEQRQALTEAAFGQQQVQQAPVTFVFTASATAWQDEALMEQIYQTALERDAWPQKTVDYFKEAIPQFQKNLGDRQREYAIKNAMIAATHTALAAQAMGLSSGFLNGWQEDAVKKVIGAEHRSDIAVAVLLPIGFAAEPRKNPGRLPLSTNVFVDSFDTPYGA</sequence>
<dbReference type="AlphaFoldDB" id="A0A0C1YM32"/>
<dbReference type="InterPro" id="IPR029479">
    <property type="entry name" value="Nitroreductase"/>
</dbReference>
<accession>A0A0C1YM32</accession>
<dbReference type="PANTHER" id="PTHR43673">
    <property type="entry name" value="NAD(P)H NITROREDUCTASE YDGI-RELATED"/>
    <property type="match status" value="1"/>
</dbReference>
<keyword evidence="4" id="KW-0288">FMN</keyword>
<dbReference type="InterPro" id="IPR000415">
    <property type="entry name" value="Nitroreductase-like"/>
</dbReference>
<proteinExistence type="inferred from homology"/>
<evidence type="ECO:0000256" key="1">
    <source>
        <dbReference type="ARBA" id="ARBA00001917"/>
    </source>
</evidence>
<evidence type="ECO:0000313" key="7">
    <source>
        <dbReference type="EMBL" id="NEV67982.1"/>
    </source>
</evidence>
<dbReference type="Pfam" id="PF00881">
    <property type="entry name" value="Nitroreductase"/>
    <property type="match status" value="1"/>
</dbReference>